<protein>
    <recommendedName>
        <fullName evidence="9">X8 domain-containing protein</fullName>
    </recommendedName>
</protein>
<keyword evidence="8" id="KW-0472">Membrane</keyword>
<evidence type="ECO:0000256" key="8">
    <source>
        <dbReference type="SAM" id="Phobius"/>
    </source>
</evidence>
<evidence type="ECO:0000256" key="2">
    <source>
        <dbReference type="ARBA" id="ARBA00022729"/>
    </source>
</evidence>
<dbReference type="SUPFAM" id="SSF51445">
    <property type="entry name" value="(Trans)glycosidases"/>
    <property type="match status" value="1"/>
</dbReference>
<keyword evidence="4" id="KW-1015">Disulfide bond</keyword>
<feature type="domain" description="X8" evidence="9">
    <location>
        <begin position="376"/>
        <end position="459"/>
    </location>
</feature>
<dbReference type="OMA" id="FPIMIAY"/>
<name>W1PV67_AMBTC</name>
<dbReference type="GO" id="GO:0005975">
    <property type="term" value="P:carbohydrate metabolic process"/>
    <property type="evidence" value="ECO:0007669"/>
    <property type="project" value="InterPro"/>
</dbReference>
<dbReference type="AlphaFoldDB" id="W1PV67"/>
<dbReference type="Gene3D" id="1.20.58.1040">
    <property type="match status" value="1"/>
</dbReference>
<evidence type="ECO:0000313" key="11">
    <source>
        <dbReference type="Proteomes" id="UP000017836"/>
    </source>
</evidence>
<dbReference type="GO" id="GO:0005886">
    <property type="term" value="C:plasma membrane"/>
    <property type="evidence" value="ECO:0000318"/>
    <property type="project" value="GO_Central"/>
</dbReference>
<dbReference type="Gramene" id="ERN11606">
    <property type="protein sequence ID" value="ERN11606"/>
    <property type="gene ID" value="AMTR_s00022p00188990"/>
</dbReference>
<evidence type="ECO:0000256" key="7">
    <source>
        <dbReference type="RuleBase" id="RU004336"/>
    </source>
</evidence>
<reference evidence="11" key="1">
    <citation type="journal article" date="2013" name="Science">
        <title>The Amborella genome and the evolution of flowering plants.</title>
        <authorList>
            <consortium name="Amborella Genome Project"/>
        </authorList>
    </citation>
    <scope>NUCLEOTIDE SEQUENCE [LARGE SCALE GENOMIC DNA]</scope>
</reference>
<dbReference type="Pfam" id="PF00332">
    <property type="entry name" value="Glyco_hydro_17"/>
    <property type="match status" value="1"/>
</dbReference>
<accession>W1PV67</accession>
<dbReference type="EMBL" id="KI392687">
    <property type="protein sequence ID" value="ERN11606.1"/>
    <property type="molecule type" value="Genomic_DNA"/>
</dbReference>
<dbReference type="InterPro" id="IPR000490">
    <property type="entry name" value="Glyco_hydro_17"/>
</dbReference>
<evidence type="ECO:0000256" key="1">
    <source>
        <dbReference type="ARBA" id="ARBA00008773"/>
    </source>
</evidence>
<dbReference type="GO" id="GO:0004553">
    <property type="term" value="F:hydrolase activity, hydrolyzing O-glycosyl compounds"/>
    <property type="evidence" value="ECO:0007669"/>
    <property type="project" value="InterPro"/>
</dbReference>
<gene>
    <name evidence="10" type="ORF">AMTR_s00022p00188990</name>
</gene>
<evidence type="ECO:0000256" key="3">
    <source>
        <dbReference type="ARBA" id="ARBA00022801"/>
    </source>
</evidence>
<organism evidence="10 11">
    <name type="scientific">Amborella trichopoda</name>
    <dbReference type="NCBI Taxonomy" id="13333"/>
    <lineage>
        <taxon>Eukaryota</taxon>
        <taxon>Viridiplantae</taxon>
        <taxon>Streptophyta</taxon>
        <taxon>Embryophyta</taxon>
        <taxon>Tracheophyta</taxon>
        <taxon>Spermatophyta</taxon>
        <taxon>Magnoliopsida</taxon>
        <taxon>Amborellales</taxon>
        <taxon>Amborellaceae</taxon>
        <taxon>Amborella</taxon>
    </lineage>
</organism>
<dbReference type="STRING" id="13333.W1PV67"/>
<keyword evidence="2" id="KW-0732">Signal</keyword>
<dbReference type="InterPro" id="IPR012946">
    <property type="entry name" value="X8"/>
</dbReference>
<dbReference type="Gene3D" id="3.20.20.80">
    <property type="entry name" value="Glycosidases"/>
    <property type="match status" value="1"/>
</dbReference>
<dbReference type="PROSITE" id="PS00587">
    <property type="entry name" value="GLYCOSYL_HYDROL_F17"/>
    <property type="match status" value="1"/>
</dbReference>
<sequence>MAESSLLAKLYPSLLLMAVVYAPVVYGVGVNWGRMASRELPPEMVVQMILNSGFKKVKLFDADPTALRALLGTHLEVMLAVPNYMLQPITTDAQLAYHWVAQNVTRYAYHGGVNIKQVPLKEFLYVAVGNEPFLETYNGTFADFTLPALQNIQSALDDAGLGHHIKATVPLNADVYFSPGSDPFPSSGDFRPDVRNAVIGILQTLSENDAPFTVNIYPFLSLQSDRHFPVDFAFFDGNSTPIFDGDTAYTNVFDANLDTLLWALRKAGYPDIKVIIGEVGWPTDGDPSANVAYANRFNQGLLRHVSGQEGTPLRSGPIEVFLFSLIDEDSKSIAPGSFERHWGLFEYDGKPKYQLQLGPELKVLVGPSHVEYMDRRWCVLDPEASELEGVAEAVSFACGLADCTALGYGSTCNHLGRMGNASYGFNAYYQRMGQNEGDCDFAGLGVVTRVNPSDDTCRFPVTIAYGGVRGRRVDGVLPVVLVVVFIVEFVIRSVSVRC</sequence>
<keyword evidence="8" id="KW-0812">Transmembrane</keyword>
<dbReference type="eggNOG" id="ENOG502QV8H">
    <property type="taxonomic scope" value="Eukaryota"/>
</dbReference>
<evidence type="ECO:0000313" key="10">
    <source>
        <dbReference type="EMBL" id="ERN11606.1"/>
    </source>
</evidence>
<dbReference type="Proteomes" id="UP000017836">
    <property type="component" value="Unassembled WGS sequence"/>
</dbReference>
<evidence type="ECO:0000256" key="5">
    <source>
        <dbReference type="ARBA" id="ARBA00023295"/>
    </source>
</evidence>
<evidence type="ECO:0000256" key="6">
    <source>
        <dbReference type="RuleBase" id="RU004335"/>
    </source>
</evidence>
<dbReference type="SMART" id="SM00768">
    <property type="entry name" value="X8"/>
    <property type="match status" value="1"/>
</dbReference>
<dbReference type="HOGENOM" id="CLU_024953_2_0_1"/>
<dbReference type="PANTHER" id="PTHR32227">
    <property type="entry name" value="GLUCAN ENDO-1,3-BETA-GLUCOSIDASE BG1-RELATED-RELATED"/>
    <property type="match status" value="1"/>
</dbReference>
<dbReference type="FunFam" id="3.20.20.80:FF:000008">
    <property type="entry name" value="Glucan endo-1,3-beta-glucosidase 5"/>
    <property type="match status" value="1"/>
</dbReference>
<feature type="transmembrane region" description="Helical" evidence="8">
    <location>
        <begin position="12"/>
        <end position="32"/>
    </location>
</feature>
<evidence type="ECO:0000259" key="9">
    <source>
        <dbReference type="SMART" id="SM00768"/>
    </source>
</evidence>
<dbReference type="InterPro" id="IPR017853">
    <property type="entry name" value="GH"/>
</dbReference>
<comment type="similarity">
    <text evidence="1 6">Belongs to the glycosyl hydrolase 17 family.</text>
</comment>
<evidence type="ECO:0000256" key="4">
    <source>
        <dbReference type="ARBA" id="ARBA00023157"/>
    </source>
</evidence>
<keyword evidence="5 7" id="KW-0326">Glycosidase</keyword>
<keyword evidence="8" id="KW-1133">Transmembrane helix</keyword>
<keyword evidence="3 7" id="KW-0378">Hydrolase</keyword>
<proteinExistence type="inferred from homology"/>
<feature type="transmembrane region" description="Helical" evidence="8">
    <location>
        <begin position="475"/>
        <end position="495"/>
    </location>
</feature>
<dbReference type="Pfam" id="PF07983">
    <property type="entry name" value="X8"/>
    <property type="match status" value="1"/>
</dbReference>
<dbReference type="InterPro" id="IPR044965">
    <property type="entry name" value="Glyco_hydro_17_plant"/>
</dbReference>
<keyword evidence="11" id="KW-1185">Reference proteome</keyword>